<dbReference type="GO" id="GO:0046503">
    <property type="term" value="P:glycerolipid catabolic process"/>
    <property type="evidence" value="ECO:0007669"/>
    <property type="project" value="TreeGrafter"/>
</dbReference>
<dbReference type="GO" id="GO:0004806">
    <property type="term" value="F:triacylglycerol lipase activity"/>
    <property type="evidence" value="ECO:0007669"/>
    <property type="project" value="TreeGrafter"/>
</dbReference>
<dbReference type="PANTHER" id="PTHR43433">
    <property type="entry name" value="HYDROLASE, ALPHA/BETA FOLD FAMILY PROTEIN"/>
    <property type="match status" value="1"/>
</dbReference>
<evidence type="ECO:0000313" key="4">
    <source>
        <dbReference type="Proteomes" id="UP000464577"/>
    </source>
</evidence>
<evidence type="ECO:0000259" key="2">
    <source>
        <dbReference type="Pfam" id="PF00561"/>
    </source>
</evidence>
<dbReference type="Gene3D" id="3.40.50.1820">
    <property type="entry name" value="alpha/beta hydrolase"/>
    <property type="match status" value="1"/>
</dbReference>
<keyword evidence="4" id="KW-1185">Reference proteome</keyword>
<dbReference type="InterPro" id="IPR029058">
    <property type="entry name" value="AB_hydrolase_fold"/>
</dbReference>
<organism evidence="3 4">
    <name type="scientific">Spirosoma endbachense</name>
    <dbReference type="NCBI Taxonomy" id="2666025"/>
    <lineage>
        <taxon>Bacteria</taxon>
        <taxon>Pseudomonadati</taxon>
        <taxon>Bacteroidota</taxon>
        <taxon>Cytophagia</taxon>
        <taxon>Cytophagales</taxon>
        <taxon>Cytophagaceae</taxon>
        <taxon>Spirosoma</taxon>
    </lineage>
</organism>
<name>A0A6P1VXY8_9BACT</name>
<reference evidence="3 4" key="1">
    <citation type="submission" date="2019-11" db="EMBL/GenBank/DDBJ databases">
        <title>Spirosoma endbachense sp. nov., isolated from a natural salt meadow.</title>
        <authorList>
            <person name="Rojas J."/>
            <person name="Ambika Manirajan B."/>
            <person name="Ratering S."/>
            <person name="Suarez C."/>
            <person name="Geissler-Plaum R."/>
            <person name="Schnell S."/>
        </authorList>
    </citation>
    <scope>NUCLEOTIDE SEQUENCE [LARGE SCALE GENOMIC DNA]</scope>
    <source>
        <strain evidence="3 4">I-24</strain>
    </source>
</reference>
<dbReference type="Proteomes" id="UP000464577">
    <property type="component" value="Chromosome"/>
</dbReference>
<keyword evidence="3" id="KW-0378">Hydrolase</keyword>
<feature type="chain" id="PRO_5026892372" evidence="1">
    <location>
        <begin position="20"/>
        <end position="329"/>
    </location>
</feature>
<proteinExistence type="predicted"/>
<evidence type="ECO:0000313" key="3">
    <source>
        <dbReference type="EMBL" id="QHV97625.1"/>
    </source>
</evidence>
<protein>
    <submittedName>
        <fullName evidence="3">Alpha/beta fold hydrolase</fullName>
    </submittedName>
</protein>
<dbReference type="AlphaFoldDB" id="A0A6P1VXY8"/>
<dbReference type="EMBL" id="CP045997">
    <property type="protein sequence ID" value="QHV97625.1"/>
    <property type="molecule type" value="Genomic_DNA"/>
</dbReference>
<dbReference type="Pfam" id="PF00561">
    <property type="entry name" value="Abhydrolase_1"/>
    <property type="match status" value="1"/>
</dbReference>
<dbReference type="KEGG" id="senf:GJR95_22605"/>
<dbReference type="InterPro" id="IPR000073">
    <property type="entry name" value="AB_hydrolase_1"/>
</dbReference>
<accession>A0A6P1VXY8</accession>
<dbReference type="PANTHER" id="PTHR43433:SF5">
    <property type="entry name" value="AB HYDROLASE-1 DOMAIN-CONTAINING PROTEIN"/>
    <property type="match status" value="1"/>
</dbReference>
<dbReference type="InterPro" id="IPR050471">
    <property type="entry name" value="AB_hydrolase"/>
</dbReference>
<evidence type="ECO:0000256" key="1">
    <source>
        <dbReference type="SAM" id="SignalP"/>
    </source>
</evidence>
<gene>
    <name evidence="3" type="ORF">GJR95_22605</name>
</gene>
<feature type="signal peptide" evidence="1">
    <location>
        <begin position="1"/>
        <end position="19"/>
    </location>
</feature>
<keyword evidence="1" id="KW-0732">Signal</keyword>
<feature type="domain" description="AB hydrolase-1" evidence="2">
    <location>
        <begin position="54"/>
        <end position="309"/>
    </location>
</feature>
<dbReference type="SUPFAM" id="SSF53474">
    <property type="entry name" value="alpha/beta-Hydrolases"/>
    <property type="match status" value="1"/>
</dbReference>
<sequence length="329" mass="35805">MSMKTVICFCLIVGLWACSAQRISRQAISRQSGLASSNRITIAYERFGLPKNKAILLIAGTNNQLTAWPVSFCEQLARKGYQVIRFDNRDAGLSTKFTQATRPDWAAIGQAIQAKKPIPLLYTLDDMADDAAGLLDYLGIDKAHIVGVSMGGMIAQRVAYRHPNRVLSLVSIMAGGGKADFPLLAKPAVLASIPPPALPADTAAYTQREIKVFRALGGQAYKADSTQIRRQVEADIQRSFYPDGYERQGAASMAGFYAGREQQLQTIRVPTLVIHGSDDPLVVPDAGRNVAANIPNARFELIEGMGHLIAEPWLDQLAALILNNTDRAR</sequence>